<organism evidence="2 3">
    <name type="scientific">Pseudomonas frederiksbergensis</name>
    <dbReference type="NCBI Taxonomy" id="104087"/>
    <lineage>
        <taxon>Bacteria</taxon>
        <taxon>Pseudomonadati</taxon>
        <taxon>Pseudomonadota</taxon>
        <taxon>Gammaproteobacteria</taxon>
        <taxon>Pseudomonadales</taxon>
        <taxon>Pseudomonadaceae</taxon>
        <taxon>Pseudomonas</taxon>
    </lineage>
</organism>
<evidence type="ECO:0000256" key="1">
    <source>
        <dbReference type="SAM" id="MobiDB-lite"/>
    </source>
</evidence>
<protein>
    <recommendedName>
        <fullName evidence="4">Lipoprotein</fullName>
    </recommendedName>
</protein>
<dbReference type="PROSITE" id="PS51257">
    <property type="entry name" value="PROKAR_LIPOPROTEIN"/>
    <property type="match status" value="1"/>
</dbReference>
<proteinExistence type="predicted"/>
<evidence type="ECO:0000313" key="2">
    <source>
        <dbReference type="EMBL" id="ATE77212.1"/>
    </source>
</evidence>
<dbReference type="AlphaFoldDB" id="A0AB33EDF1"/>
<reference evidence="2 3" key="1">
    <citation type="submission" date="2017-09" db="EMBL/GenBank/DDBJ databases">
        <title>Complete Genome sequence of Lysobacter capsici KNU-15.</title>
        <authorList>
            <person name="Kim M.-C."/>
            <person name="Yi H."/>
            <person name="Lee D.-W."/>
            <person name="Shin J.-H."/>
        </authorList>
    </citation>
    <scope>NUCLEOTIDE SEQUENCE [LARGE SCALE GENOMIC DNA]</scope>
    <source>
        <strain evidence="2 3">KNU-15</strain>
    </source>
</reference>
<feature type="compositionally biased region" description="Basic and acidic residues" evidence="1">
    <location>
        <begin position="45"/>
        <end position="61"/>
    </location>
</feature>
<sequence>MKRTAIMTLAIASTLLLGGCFPYWEEGDRYDRDHREYRRDHDRGYYYRDDRGYDRDYDRRDDRRRHRDHDDRDDD</sequence>
<name>A0AB33EDF1_9PSED</name>
<dbReference type="Proteomes" id="UP000218385">
    <property type="component" value="Chromosome"/>
</dbReference>
<dbReference type="EMBL" id="CP023466">
    <property type="protein sequence ID" value="ATE77212.1"/>
    <property type="molecule type" value="Genomic_DNA"/>
</dbReference>
<feature type="region of interest" description="Disordered" evidence="1">
    <location>
        <begin position="45"/>
        <end position="75"/>
    </location>
</feature>
<gene>
    <name evidence="2" type="ORF">CNN82_12575</name>
</gene>
<dbReference type="RefSeq" id="WP_007942076.1">
    <property type="nucleotide sequence ID" value="NZ_CP023466.1"/>
</dbReference>
<evidence type="ECO:0008006" key="4">
    <source>
        <dbReference type="Google" id="ProtNLM"/>
    </source>
</evidence>
<accession>A0AB33EDF1</accession>
<evidence type="ECO:0000313" key="3">
    <source>
        <dbReference type="Proteomes" id="UP000218385"/>
    </source>
</evidence>